<feature type="transmembrane region" description="Helical" evidence="7">
    <location>
        <begin position="388"/>
        <end position="409"/>
    </location>
</feature>
<dbReference type="OrthoDB" id="5296287at2759"/>
<name>G9P151_HYPAI</name>
<feature type="transmembrane region" description="Helical" evidence="7">
    <location>
        <begin position="320"/>
        <end position="342"/>
    </location>
</feature>
<dbReference type="InterPro" id="IPR036259">
    <property type="entry name" value="MFS_trans_sf"/>
</dbReference>
<dbReference type="Pfam" id="PF07690">
    <property type="entry name" value="MFS_1"/>
    <property type="match status" value="1"/>
</dbReference>
<dbReference type="eggNOG" id="KOG0255">
    <property type="taxonomic scope" value="Eukaryota"/>
</dbReference>
<dbReference type="KEGG" id="tatv:25783916"/>
<dbReference type="HOGENOM" id="CLU_008455_1_2_1"/>
<feature type="transmembrane region" description="Helical" evidence="7">
    <location>
        <begin position="177"/>
        <end position="197"/>
    </location>
</feature>
<gene>
    <name evidence="9" type="ORF">TRIATDRAFT_34225</name>
</gene>
<dbReference type="CDD" id="cd17323">
    <property type="entry name" value="MFS_Tpo1_MDR_like"/>
    <property type="match status" value="1"/>
</dbReference>
<evidence type="ECO:0000256" key="6">
    <source>
        <dbReference type="ARBA" id="ARBA00023180"/>
    </source>
</evidence>
<accession>G9P151</accession>
<comment type="subcellular location">
    <subcellularLocation>
        <location evidence="1">Membrane</location>
        <topology evidence="1">Multi-pass membrane protein</topology>
    </subcellularLocation>
</comment>
<proteinExistence type="inferred from homology"/>
<dbReference type="GO" id="GO:0022857">
    <property type="term" value="F:transmembrane transporter activity"/>
    <property type="evidence" value="ECO:0007669"/>
    <property type="project" value="InterPro"/>
</dbReference>
<evidence type="ECO:0000313" key="9">
    <source>
        <dbReference type="EMBL" id="EHK42459.1"/>
    </source>
</evidence>
<evidence type="ECO:0000259" key="8">
    <source>
        <dbReference type="PROSITE" id="PS50850"/>
    </source>
</evidence>
<keyword evidence="10" id="KW-1185">Reference proteome</keyword>
<keyword evidence="5 7" id="KW-0472">Membrane</keyword>
<dbReference type="PROSITE" id="PS50850">
    <property type="entry name" value="MFS"/>
    <property type="match status" value="1"/>
</dbReference>
<evidence type="ECO:0000256" key="5">
    <source>
        <dbReference type="ARBA" id="ARBA00023136"/>
    </source>
</evidence>
<dbReference type="Gene3D" id="1.20.1250.20">
    <property type="entry name" value="MFS general substrate transporter like domains"/>
    <property type="match status" value="1"/>
</dbReference>
<dbReference type="InterPro" id="IPR011701">
    <property type="entry name" value="MFS"/>
</dbReference>
<dbReference type="GeneID" id="25783916"/>
<comment type="similarity">
    <text evidence="2">Belongs to the major facilitator superfamily.</text>
</comment>
<dbReference type="EMBL" id="ABDG02000026">
    <property type="protein sequence ID" value="EHK42459.1"/>
    <property type="molecule type" value="Genomic_DNA"/>
</dbReference>
<sequence length="495" mass="53550">MSEEQHGHSRADVERFSDAEKPINAAVDADVVDFDGPDDPDKAMNWPPGKKAATLGMVTVMTLLSPIGSTISAAAAKDIMLHFNSTSNTLSAFVTTVYLLGWVCGPIVIAPLSELYGRAVLYKVCIVLFLLFNVACAVANSLASLIVFRLLAGIASSCPVTLGTGSIADMIPPERRAGVMGAYVIGAVLGPTIGPIAGGYLTPALGWRWAFWLMAILVAPPCLVVVLFMRESYPSVLLQRTAIRLRRETGNPRLRSALDTGRTTREFFRCTIFRPFKMLMMPIVFLLSLYTATVYSYLYLCFTTFPQVFSLQYGFGSGPSGLATLGLGVGSILGVLFCGGVSDKLSVYLAKKHGGEVKPEYRLPSIIIGGVCVPIGLFWYAWTAEKRLHWILPIIGTGYLGAGMIITYMAATLYLVDAYTVYAASVTASNTVFRCLCATFLPLAGPALYERLGVGWGTSLLGFVAVAFIPLPCFFYMYGERIRESKHSQAQFSAI</sequence>
<feature type="transmembrane region" description="Helical" evidence="7">
    <location>
        <begin position="209"/>
        <end position="229"/>
    </location>
</feature>
<dbReference type="AlphaFoldDB" id="G9P151"/>
<dbReference type="FunFam" id="1.20.1250.20:FF:000011">
    <property type="entry name" value="MFS multidrug transporter, putative"/>
    <property type="match status" value="1"/>
</dbReference>
<dbReference type="Proteomes" id="UP000005426">
    <property type="component" value="Unassembled WGS sequence"/>
</dbReference>
<dbReference type="PANTHER" id="PTHR23502">
    <property type="entry name" value="MAJOR FACILITATOR SUPERFAMILY"/>
    <property type="match status" value="1"/>
</dbReference>
<feature type="transmembrane region" description="Helical" evidence="7">
    <location>
        <begin position="52"/>
        <end position="76"/>
    </location>
</feature>
<feature type="domain" description="Major facilitator superfamily (MFS) profile" evidence="8">
    <location>
        <begin position="54"/>
        <end position="482"/>
    </location>
</feature>
<evidence type="ECO:0000256" key="4">
    <source>
        <dbReference type="ARBA" id="ARBA00022989"/>
    </source>
</evidence>
<reference evidence="9 10" key="1">
    <citation type="journal article" date="2011" name="Genome Biol.">
        <title>Comparative genome sequence analysis underscores mycoparasitism as the ancestral life style of Trichoderma.</title>
        <authorList>
            <person name="Kubicek C.P."/>
            <person name="Herrera-Estrella A."/>
            <person name="Seidl-Seiboth V."/>
            <person name="Martinez D.A."/>
            <person name="Druzhinina I.S."/>
            <person name="Thon M."/>
            <person name="Zeilinger S."/>
            <person name="Casas-Flores S."/>
            <person name="Horwitz B.A."/>
            <person name="Mukherjee P.K."/>
            <person name="Mukherjee M."/>
            <person name="Kredics L."/>
            <person name="Alcaraz L.D."/>
            <person name="Aerts A."/>
            <person name="Antal Z."/>
            <person name="Atanasova L."/>
            <person name="Cervantes-Badillo M.G."/>
            <person name="Challacombe J."/>
            <person name="Chertkov O."/>
            <person name="McCluskey K."/>
            <person name="Coulpier F."/>
            <person name="Deshpande N."/>
            <person name="von Doehren H."/>
            <person name="Ebbole D.J."/>
            <person name="Esquivel-Naranjo E.U."/>
            <person name="Fekete E."/>
            <person name="Flipphi M."/>
            <person name="Glaser F."/>
            <person name="Gomez-Rodriguez E.Y."/>
            <person name="Gruber S."/>
            <person name="Han C."/>
            <person name="Henrissat B."/>
            <person name="Hermosa R."/>
            <person name="Hernandez-Onate M."/>
            <person name="Karaffa L."/>
            <person name="Kosti I."/>
            <person name="Le Crom S."/>
            <person name="Lindquist E."/>
            <person name="Lucas S."/>
            <person name="Luebeck M."/>
            <person name="Luebeck P.S."/>
            <person name="Margeot A."/>
            <person name="Metz B."/>
            <person name="Misra M."/>
            <person name="Nevalainen H."/>
            <person name="Omann M."/>
            <person name="Packer N."/>
            <person name="Perrone G."/>
            <person name="Uresti-Rivera E.E."/>
            <person name="Salamov A."/>
            <person name="Schmoll M."/>
            <person name="Seiboth B."/>
            <person name="Shapiro H."/>
            <person name="Sukno S."/>
            <person name="Tamayo-Ramos J.A."/>
            <person name="Tisch D."/>
            <person name="Wiest A."/>
            <person name="Wilkinson H.H."/>
            <person name="Zhang M."/>
            <person name="Coutinho P.M."/>
            <person name="Kenerley C.M."/>
            <person name="Monte E."/>
            <person name="Baker S.E."/>
            <person name="Grigoriev I.V."/>
        </authorList>
    </citation>
    <scope>NUCLEOTIDE SEQUENCE [LARGE SCALE GENOMIC DNA]</scope>
    <source>
        <strain evidence="10">ATCC 20476 / IMI 206040</strain>
    </source>
</reference>
<keyword evidence="6" id="KW-0325">Glycoprotein</keyword>
<feature type="transmembrane region" description="Helical" evidence="7">
    <location>
        <begin position="421"/>
        <end position="444"/>
    </location>
</feature>
<keyword evidence="3 7" id="KW-0812">Transmembrane</keyword>
<dbReference type="PANTHER" id="PTHR23502:SF68">
    <property type="entry name" value="MULTIDRUG TRANSPORTER, PUTATIVE (AFU_ORTHOLOGUE AFUA_3G01120)-RELATED"/>
    <property type="match status" value="1"/>
</dbReference>
<evidence type="ECO:0000256" key="1">
    <source>
        <dbReference type="ARBA" id="ARBA00004141"/>
    </source>
</evidence>
<evidence type="ECO:0000256" key="3">
    <source>
        <dbReference type="ARBA" id="ARBA00022692"/>
    </source>
</evidence>
<feature type="transmembrane region" description="Helical" evidence="7">
    <location>
        <begin position="456"/>
        <end position="478"/>
    </location>
</feature>
<protein>
    <recommendedName>
        <fullName evidence="8">Major facilitator superfamily (MFS) profile domain-containing protein</fullName>
    </recommendedName>
</protein>
<keyword evidence="4 7" id="KW-1133">Transmembrane helix</keyword>
<organism evidence="9 10">
    <name type="scientific">Hypocrea atroviridis (strain ATCC 20476 / IMI 206040)</name>
    <name type="common">Trichoderma atroviride</name>
    <dbReference type="NCBI Taxonomy" id="452589"/>
    <lineage>
        <taxon>Eukaryota</taxon>
        <taxon>Fungi</taxon>
        <taxon>Dikarya</taxon>
        <taxon>Ascomycota</taxon>
        <taxon>Pezizomycotina</taxon>
        <taxon>Sordariomycetes</taxon>
        <taxon>Hypocreomycetidae</taxon>
        <taxon>Hypocreales</taxon>
        <taxon>Hypocreaceae</taxon>
        <taxon>Trichoderma</taxon>
    </lineage>
</organism>
<feature type="transmembrane region" description="Helical" evidence="7">
    <location>
        <begin position="279"/>
        <end position="300"/>
    </location>
</feature>
<feature type="transmembrane region" description="Helical" evidence="7">
    <location>
        <begin position="120"/>
        <end position="140"/>
    </location>
</feature>
<dbReference type="InterPro" id="IPR020846">
    <property type="entry name" value="MFS_dom"/>
</dbReference>
<evidence type="ECO:0000313" key="10">
    <source>
        <dbReference type="Proteomes" id="UP000005426"/>
    </source>
</evidence>
<feature type="transmembrane region" description="Helical" evidence="7">
    <location>
        <begin position="146"/>
        <end position="165"/>
    </location>
</feature>
<dbReference type="OMA" id="FRCLCAT"/>
<comment type="caution">
    <text evidence="9">The sequence shown here is derived from an EMBL/GenBank/DDBJ whole genome shotgun (WGS) entry which is preliminary data.</text>
</comment>
<dbReference type="GO" id="GO:0016020">
    <property type="term" value="C:membrane"/>
    <property type="evidence" value="ECO:0007669"/>
    <property type="project" value="UniProtKB-SubCell"/>
</dbReference>
<evidence type="ECO:0000256" key="7">
    <source>
        <dbReference type="SAM" id="Phobius"/>
    </source>
</evidence>
<dbReference type="SUPFAM" id="SSF103473">
    <property type="entry name" value="MFS general substrate transporter"/>
    <property type="match status" value="1"/>
</dbReference>
<feature type="transmembrane region" description="Helical" evidence="7">
    <location>
        <begin position="88"/>
        <end position="108"/>
    </location>
</feature>
<dbReference type="STRING" id="452589.G9P151"/>
<evidence type="ECO:0000256" key="2">
    <source>
        <dbReference type="ARBA" id="ARBA00008335"/>
    </source>
</evidence>
<feature type="transmembrane region" description="Helical" evidence="7">
    <location>
        <begin position="363"/>
        <end position="382"/>
    </location>
</feature>